<evidence type="ECO:0000313" key="10">
    <source>
        <dbReference type="EMBL" id="TDW16113.1"/>
    </source>
</evidence>
<evidence type="ECO:0000313" key="11">
    <source>
        <dbReference type="Proteomes" id="UP000294743"/>
    </source>
</evidence>
<dbReference type="InterPro" id="IPR024528">
    <property type="entry name" value="ThrE_2"/>
</dbReference>
<dbReference type="Proteomes" id="UP000294743">
    <property type="component" value="Unassembled WGS sequence"/>
</dbReference>
<evidence type="ECO:0000256" key="3">
    <source>
        <dbReference type="ARBA" id="ARBA00022519"/>
    </source>
</evidence>
<feature type="transmembrane region" description="Helical" evidence="8">
    <location>
        <begin position="51"/>
        <end position="67"/>
    </location>
</feature>
<keyword evidence="4 8" id="KW-0812">Transmembrane</keyword>
<evidence type="ECO:0000256" key="4">
    <source>
        <dbReference type="ARBA" id="ARBA00022692"/>
    </source>
</evidence>
<dbReference type="GO" id="GO:0015744">
    <property type="term" value="P:succinate transport"/>
    <property type="evidence" value="ECO:0007669"/>
    <property type="project" value="TreeGrafter"/>
</dbReference>
<dbReference type="Pfam" id="PF12821">
    <property type="entry name" value="ThrE_2"/>
    <property type="match status" value="1"/>
</dbReference>
<keyword evidence="2" id="KW-1003">Cell membrane</keyword>
<comment type="caution">
    <text evidence="10">The sequence shown here is derived from an EMBL/GenBank/DDBJ whole genome shotgun (WGS) entry which is preliminary data.</text>
</comment>
<dbReference type="OrthoDB" id="9810047at2"/>
<dbReference type="AlphaFoldDB" id="A0A4R7ZEQ4"/>
<comment type="subcellular location">
    <subcellularLocation>
        <location evidence="1">Cell membrane</location>
        <topology evidence="1">Multi-pass membrane protein</topology>
    </subcellularLocation>
</comment>
<comment type="similarity">
    <text evidence="7">Belongs to the ThrE exporter (TC 2.A.79) family.</text>
</comment>
<evidence type="ECO:0000256" key="1">
    <source>
        <dbReference type="ARBA" id="ARBA00004651"/>
    </source>
</evidence>
<feature type="transmembrane region" description="Helical" evidence="8">
    <location>
        <begin position="119"/>
        <end position="139"/>
    </location>
</feature>
<evidence type="ECO:0000256" key="2">
    <source>
        <dbReference type="ARBA" id="ARBA00022475"/>
    </source>
</evidence>
<dbReference type="PANTHER" id="PTHR34390:SF1">
    <property type="entry name" value="SUCCINATE TRANSPORTER SUBUNIT YJJB-RELATED"/>
    <property type="match status" value="1"/>
</dbReference>
<keyword evidence="3" id="KW-0997">Cell inner membrane</keyword>
<proteinExistence type="inferred from homology"/>
<evidence type="ECO:0000259" key="9">
    <source>
        <dbReference type="Pfam" id="PF12821"/>
    </source>
</evidence>
<feature type="transmembrane region" description="Helical" evidence="8">
    <location>
        <begin position="6"/>
        <end position="22"/>
    </location>
</feature>
<gene>
    <name evidence="10" type="ORF">EDD63_12811</name>
</gene>
<evidence type="ECO:0000256" key="8">
    <source>
        <dbReference type="SAM" id="Phobius"/>
    </source>
</evidence>
<keyword evidence="5 8" id="KW-1133">Transmembrane helix</keyword>
<accession>A0A4R7ZEQ4</accession>
<feature type="transmembrane region" description="Helical" evidence="8">
    <location>
        <begin position="79"/>
        <end position="99"/>
    </location>
</feature>
<feature type="domain" description="Threonine/Serine exporter ThrE" evidence="9">
    <location>
        <begin position="8"/>
        <end position="134"/>
    </location>
</feature>
<name>A0A4R7ZEQ4_9FIRM</name>
<protein>
    <submittedName>
        <fullName evidence="10">Uncharacterized membrane protein YjjB (DUF3815 family)</fullName>
    </submittedName>
</protein>
<organism evidence="10 11">
    <name type="scientific">Breznakia blatticola</name>
    <dbReference type="NCBI Taxonomy" id="1754012"/>
    <lineage>
        <taxon>Bacteria</taxon>
        <taxon>Bacillati</taxon>
        <taxon>Bacillota</taxon>
        <taxon>Erysipelotrichia</taxon>
        <taxon>Erysipelotrichales</taxon>
        <taxon>Erysipelotrichaceae</taxon>
        <taxon>Breznakia</taxon>
    </lineage>
</organism>
<dbReference type="GO" id="GO:0005886">
    <property type="term" value="C:plasma membrane"/>
    <property type="evidence" value="ECO:0007669"/>
    <property type="project" value="UniProtKB-SubCell"/>
</dbReference>
<reference evidence="10 11" key="1">
    <citation type="submission" date="2019-03" db="EMBL/GenBank/DDBJ databases">
        <title>Genomic Encyclopedia of Type Strains, Phase IV (KMG-IV): sequencing the most valuable type-strain genomes for metagenomic binning, comparative biology and taxonomic classification.</title>
        <authorList>
            <person name="Goeker M."/>
        </authorList>
    </citation>
    <scope>NUCLEOTIDE SEQUENCE [LARGE SCALE GENOMIC DNA]</scope>
    <source>
        <strain evidence="10 11">DSM 28867</strain>
    </source>
</reference>
<dbReference type="InterPro" id="IPR050539">
    <property type="entry name" value="ThrE_Dicarb/AminoAcid_Exp"/>
</dbReference>
<dbReference type="PANTHER" id="PTHR34390">
    <property type="entry name" value="UPF0442 PROTEIN YJJB-RELATED"/>
    <property type="match status" value="1"/>
</dbReference>
<dbReference type="EMBL" id="SODD01000028">
    <property type="protein sequence ID" value="TDW16113.1"/>
    <property type="molecule type" value="Genomic_DNA"/>
</dbReference>
<keyword evidence="6 8" id="KW-0472">Membrane</keyword>
<dbReference type="RefSeq" id="WP_134170169.1">
    <property type="nucleotide sequence ID" value="NZ_SODD01000028.1"/>
</dbReference>
<evidence type="ECO:0000256" key="5">
    <source>
        <dbReference type="ARBA" id="ARBA00022989"/>
    </source>
</evidence>
<keyword evidence="11" id="KW-1185">Reference proteome</keyword>
<sequence length="154" mass="16720">MILSLVKIASAALSSFFFGVLFNIKKENLVYGGIGGAIGMLIYELCKFGQFSSASSMFLAAVGFATYSEIMARVRKTTVTTFVISSLIPLVPGGGMYETMLYVVNNRLDEALSTGLDTLIKASMLALGMLFVSSFSRVIKIRKSKIEQKRTSTL</sequence>
<evidence type="ECO:0000256" key="6">
    <source>
        <dbReference type="ARBA" id="ARBA00023136"/>
    </source>
</evidence>
<evidence type="ECO:0000256" key="7">
    <source>
        <dbReference type="ARBA" id="ARBA00034125"/>
    </source>
</evidence>